<gene>
    <name evidence="1" type="ORF">K443DRAFT_97855</name>
</gene>
<dbReference type="EMBL" id="KN838600">
    <property type="protein sequence ID" value="KIK01899.1"/>
    <property type="molecule type" value="Genomic_DNA"/>
</dbReference>
<sequence length="71" mass="8251">RWNFGKVLASCTQIGATVGERTSLAWTNFRFESEIGRKRKARTSQHAFLEPRAQTPVTKKNDLQKSYRCEY</sequence>
<dbReference type="AlphaFoldDB" id="A0A0C9XK64"/>
<dbReference type="Proteomes" id="UP000054477">
    <property type="component" value="Unassembled WGS sequence"/>
</dbReference>
<reference evidence="2" key="2">
    <citation type="submission" date="2015-01" db="EMBL/GenBank/DDBJ databases">
        <title>Evolutionary Origins and Diversification of the Mycorrhizal Mutualists.</title>
        <authorList>
            <consortium name="DOE Joint Genome Institute"/>
            <consortium name="Mycorrhizal Genomics Consortium"/>
            <person name="Kohler A."/>
            <person name="Kuo A."/>
            <person name="Nagy L.G."/>
            <person name="Floudas D."/>
            <person name="Copeland A."/>
            <person name="Barry K.W."/>
            <person name="Cichocki N."/>
            <person name="Veneault-Fourrey C."/>
            <person name="LaButti K."/>
            <person name="Lindquist E.A."/>
            <person name="Lipzen A."/>
            <person name="Lundell T."/>
            <person name="Morin E."/>
            <person name="Murat C."/>
            <person name="Riley R."/>
            <person name="Ohm R."/>
            <person name="Sun H."/>
            <person name="Tunlid A."/>
            <person name="Henrissat B."/>
            <person name="Grigoriev I.V."/>
            <person name="Hibbett D.S."/>
            <person name="Martin F."/>
        </authorList>
    </citation>
    <scope>NUCLEOTIDE SEQUENCE [LARGE SCALE GENOMIC DNA]</scope>
    <source>
        <strain evidence="2">LaAM-08-1</strain>
    </source>
</reference>
<reference evidence="1 2" key="1">
    <citation type="submission" date="2014-04" db="EMBL/GenBank/DDBJ databases">
        <authorList>
            <consortium name="DOE Joint Genome Institute"/>
            <person name="Kuo A."/>
            <person name="Kohler A."/>
            <person name="Nagy L.G."/>
            <person name="Floudas D."/>
            <person name="Copeland A."/>
            <person name="Barry K.W."/>
            <person name="Cichocki N."/>
            <person name="Veneault-Fourrey C."/>
            <person name="LaButti K."/>
            <person name="Lindquist E.A."/>
            <person name="Lipzen A."/>
            <person name="Lundell T."/>
            <person name="Morin E."/>
            <person name="Murat C."/>
            <person name="Sun H."/>
            <person name="Tunlid A."/>
            <person name="Henrissat B."/>
            <person name="Grigoriev I.V."/>
            <person name="Hibbett D.S."/>
            <person name="Martin F."/>
            <person name="Nordberg H.P."/>
            <person name="Cantor M.N."/>
            <person name="Hua S.X."/>
        </authorList>
    </citation>
    <scope>NUCLEOTIDE SEQUENCE [LARGE SCALE GENOMIC DNA]</scope>
    <source>
        <strain evidence="1 2">LaAM-08-1</strain>
    </source>
</reference>
<dbReference type="OrthoDB" id="10421196at2759"/>
<dbReference type="HOGENOM" id="CLU_2746960_0_0_1"/>
<organism evidence="1 2">
    <name type="scientific">Laccaria amethystina LaAM-08-1</name>
    <dbReference type="NCBI Taxonomy" id="1095629"/>
    <lineage>
        <taxon>Eukaryota</taxon>
        <taxon>Fungi</taxon>
        <taxon>Dikarya</taxon>
        <taxon>Basidiomycota</taxon>
        <taxon>Agaricomycotina</taxon>
        <taxon>Agaricomycetes</taxon>
        <taxon>Agaricomycetidae</taxon>
        <taxon>Agaricales</taxon>
        <taxon>Agaricineae</taxon>
        <taxon>Hydnangiaceae</taxon>
        <taxon>Laccaria</taxon>
    </lineage>
</organism>
<keyword evidence="2" id="KW-1185">Reference proteome</keyword>
<protein>
    <submittedName>
        <fullName evidence="1">Uncharacterized protein</fullName>
    </submittedName>
</protein>
<accession>A0A0C9XK64</accession>
<proteinExistence type="predicted"/>
<feature type="non-terminal residue" evidence="1">
    <location>
        <position position="1"/>
    </location>
</feature>
<evidence type="ECO:0000313" key="2">
    <source>
        <dbReference type="Proteomes" id="UP000054477"/>
    </source>
</evidence>
<evidence type="ECO:0000313" key="1">
    <source>
        <dbReference type="EMBL" id="KIK01899.1"/>
    </source>
</evidence>
<name>A0A0C9XK64_9AGAR</name>